<dbReference type="GO" id="GO:0044550">
    <property type="term" value="P:secondary metabolite biosynthetic process"/>
    <property type="evidence" value="ECO:0007669"/>
    <property type="project" value="UniProtKB-ARBA"/>
</dbReference>
<dbReference type="Gene3D" id="1.10.10.10">
    <property type="entry name" value="Winged helix-like DNA-binding domain superfamily/Winged helix DNA-binding domain"/>
    <property type="match status" value="1"/>
</dbReference>
<dbReference type="InterPro" id="IPR036390">
    <property type="entry name" value="WH_DNA-bd_sf"/>
</dbReference>
<dbReference type="InterPro" id="IPR012967">
    <property type="entry name" value="COMT_dimerisation"/>
</dbReference>
<dbReference type="InterPro" id="IPR001077">
    <property type="entry name" value="COMT_C"/>
</dbReference>
<dbReference type="PANTHER" id="PTHR43712">
    <property type="entry name" value="PUTATIVE (AFU_ORTHOLOGUE AFUA_4G14580)-RELATED"/>
    <property type="match status" value="1"/>
</dbReference>
<comment type="similarity">
    <text evidence="4">Belongs to the class I-like SAM-binding methyltransferase superfamily. Cation-independent O-methyltransferase family.</text>
</comment>
<dbReference type="SUPFAM" id="SSF53335">
    <property type="entry name" value="S-adenosyl-L-methionine-dependent methyltransferases"/>
    <property type="match status" value="1"/>
</dbReference>
<evidence type="ECO:0000256" key="3">
    <source>
        <dbReference type="ARBA" id="ARBA00022691"/>
    </source>
</evidence>
<evidence type="ECO:0000313" key="7">
    <source>
        <dbReference type="EMBL" id="KAF7163247.1"/>
    </source>
</evidence>
<keyword evidence="2" id="KW-0808">Transferase</keyword>
<evidence type="ECO:0000259" key="5">
    <source>
        <dbReference type="Pfam" id="PF00891"/>
    </source>
</evidence>
<feature type="domain" description="O-methyltransferase dimerisation" evidence="6">
    <location>
        <begin position="324"/>
        <end position="381"/>
    </location>
</feature>
<evidence type="ECO:0000256" key="1">
    <source>
        <dbReference type="ARBA" id="ARBA00022603"/>
    </source>
</evidence>
<accession>A0A8H6PZI3</accession>
<evidence type="ECO:0000259" key="6">
    <source>
        <dbReference type="Pfam" id="PF08100"/>
    </source>
</evidence>
<comment type="caution">
    <text evidence="7">The sequence shown here is derived from an EMBL/GenBank/DDBJ whole genome shotgun (WGS) entry which is preliminary data.</text>
</comment>
<dbReference type="PROSITE" id="PS51683">
    <property type="entry name" value="SAM_OMT_II"/>
    <property type="match status" value="1"/>
</dbReference>
<proteinExistence type="inferred from homology"/>
<dbReference type="PANTHER" id="PTHR43712:SF5">
    <property type="entry name" value="O-METHYLTRANSFERASE ASQN-RELATED"/>
    <property type="match status" value="1"/>
</dbReference>
<evidence type="ECO:0000256" key="2">
    <source>
        <dbReference type="ARBA" id="ARBA00022679"/>
    </source>
</evidence>
<organism evidence="7 8">
    <name type="scientific">Aspergillus felis</name>
    <dbReference type="NCBI Taxonomy" id="1287682"/>
    <lineage>
        <taxon>Eukaryota</taxon>
        <taxon>Fungi</taxon>
        <taxon>Dikarya</taxon>
        <taxon>Ascomycota</taxon>
        <taxon>Pezizomycotina</taxon>
        <taxon>Eurotiomycetes</taxon>
        <taxon>Eurotiomycetidae</taxon>
        <taxon>Eurotiales</taxon>
        <taxon>Aspergillaceae</taxon>
        <taxon>Aspergillus</taxon>
        <taxon>Aspergillus subgen. Fumigati</taxon>
    </lineage>
</organism>
<dbReference type="GO" id="GO:0046983">
    <property type="term" value="F:protein dimerization activity"/>
    <property type="evidence" value="ECO:0007669"/>
    <property type="project" value="InterPro"/>
</dbReference>
<evidence type="ECO:0000256" key="4">
    <source>
        <dbReference type="ARBA" id="ARBA00038277"/>
    </source>
</evidence>
<dbReference type="InterPro" id="IPR016461">
    <property type="entry name" value="COMT-like"/>
</dbReference>
<dbReference type="EMBL" id="JACBAE010001345">
    <property type="protein sequence ID" value="KAF7163247.1"/>
    <property type="molecule type" value="Genomic_DNA"/>
</dbReference>
<dbReference type="GO" id="GO:0032259">
    <property type="term" value="P:methylation"/>
    <property type="evidence" value="ECO:0007669"/>
    <property type="project" value="UniProtKB-KW"/>
</dbReference>
<dbReference type="Gene3D" id="3.40.50.150">
    <property type="entry name" value="Vaccinia Virus protein VP39"/>
    <property type="match status" value="1"/>
</dbReference>
<keyword evidence="1" id="KW-0489">Methyltransferase</keyword>
<feature type="domain" description="O-methyltransferase C-terminal" evidence="5">
    <location>
        <begin position="438"/>
        <end position="636"/>
    </location>
</feature>
<dbReference type="AlphaFoldDB" id="A0A8H6PZI3"/>
<keyword evidence="3" id="KW-0949">S-adenosyl-L-methionine</keyword>
<dbReference type="Pfam" id="PF00891">
    <property type="entry name" value="Methyltransf_2"/>
    <property type="match status" value="1"/>
</dbReference>
<dbReference type="Pfam" id="PF08100">
    <property type="entry name" value="Dimerisation"/>
    <property type="match status" value="1"/>
</dbReference>
<dbReference type="InterPro" id="IPR036388">
    <property type="entry name" value="WH-like_DNA-bd_sf"/>
</dbReference>
<sequence>MATEALNMHKDRLSAEDLDLKDPHVSSSLGLFAIHNVIRRNLKACAEHATTVQPANIDAFTTYAKYTLHVLLDQLTSVDEIWFPVFAEHNPRFLAQKDAHDALYQRITALEAHLATASAEQIQLFSTEIAAGFADLHELTDKQYDLEEELVNQLGRKVPIETIRGLEKKQEERRRVDVKVYGPLWTAVYLLRGLEPKERAIFPPGIPKLIVGGMLTAGAMQFRSVSARRIDILSYAMSTQQEPKSNRTNDLYELAVNISSTVETFIGRLDTIGAERPNLDNPFPEIIQDEGAQLARLKILRLCERLMALVQGPVQWLMFQNMAFIDAACVGAVLDMGIHEIIVPGPEPTSLDQIVEATGASKDILKRIMRVCTQRLIFDEIAPEQFVHNGVSLQFLAPPVQALISHACDDGLRIAAHFAESLKKTDWKGSDDPENSAFSLAFKTNKGLFDYFYTEDLARGQRFALGMAGSEIMKTLTEDMFPFDSLPQGAKVVDVGGGRGHVSVRIAEKAPGLDFVVQDDTSMLEAGQAEGVPKAVKDRIEFMPHDFFNEQPVKGADVYLLRFILHDHPDSRCAKILSNIVDAMEPGKSRILIDDAIVPSFLGPESSRFFNILDLYMLVAMNGKERTLEQWNHLFQMVSPKLVLEKIWKTPDGGPESGTILELRLQE</sequence>
<dbReference type="SUPFAM" id="SSF46785">
    <property type="entry name" value="Winged helix' DNA-binding domain"/>
    <property type="match status" value="1"/>
</dbReference>
<name>A0A8H6PZI3_9EURO</name>
<dbReference type="OrthoDB" id="1606438at2759"/>
<dbReference type="InterPro" id="IPR029063">
    <property type="entry name" value="SAM-dependent_MTases_sf"/>
</dbReference>
<protein>
    <recommendedName>
        <fullName evidence="9">O-methyltransferase domain-containing protein</fullName>
    </recommendedName>
</protein>
<reference evidence="7" key="1">
    <citation type="submission" date="2020-06" db="EMBL/GenBank/DDBJ databases">
        <title>Draft genome sequences of strains closely related to Aspergillus parafelis and Aspergillus hiratsukae.</title>
        <authorList>
            <person name="Dos Santos R.A.C."/>
            <person name="Rivero-Menendez O."/>
            <person name="Steenwyk J.L."/>
            <person name="Mead M.E."/>
            <person name="Goldman G.H."/>
            <person name="Alastruey-Izquierdo A."/>
            <person name="Rokas A."/>
        </authorList>
    </citation>
    <scope>NUCLEOTIDE SEQUENCE</scope>
    <source>
        <strain evidence="7">CNM-CM5623</strain>
    </source>
</reference>
<dbReference type="GO" id="GO:0008171">
    <property type="term" value="F:O-methyltransferase activity"/>
    <property type="evidence" value="ECO:0007669"/>
    <property type="project" value="InterPro"/>
</dbReference>
<evidence type="ECO:0008006" key="9">
    <source>
        <dbReference type="Google" id="ProtNLM"/>
    </source>
</evidence>
<evidence type="ECO:0000313" key="8">
    <source>
        <dbReference type="Proteomes" id="UP000654922"/>
    </source>
</evidence>
<dbReference type="Proteomes" id="UP000654922">
    <property type="component" value="Unassembled WGS sequence"/>
</dbReference>
<gene>
    <name evidence="7" type="ORF">CNMCM5623_008268</name>
</gene>